<dbReference type="Gene3D" id="3.90.1600.10">
    <property type="entry name" value="Palm domain of DNA polymerase"/>
    <property type="match status" value="1"/>
</dbReference>
<dbReference type="InterPro" id="IPR029703">
    <property type="entry name" value="POL2"/>
</dbReference>
<dbReference type="InterPro" id="IPR055191">
    <property type="entry name" value="POL2_thumb"/>
</dbReference>
<dbReference type="EMBL" id="JAACJL010000059">
    <property type="protein sequence ID" value="KAF4610312.1"/>
    <property type="molecule type" value="Genomic_DNA"/>
</dbReference>
<feature type="compositionally biased region" description="Low complexity" evidence="25">
    <location>
        <begin position="3700"/>
        <end position="3710"/>
    </location>
</feature>
<dbReference type="FunFam" id="3.90.1600.10:FF:000006">
    <property type="entry name" value="DNA polymerase epsilon catalytic subunit"/>
    <property type="match status" value="1"/>
</dbReference>
<dbReference type="InterPro" id="IPR000719">
    <property type="entry name" value="Prot_kinase_dom"/>
</dbReference>
<comment type="subcellular location">
    <subcellularLocation>
        <location evidence="2">Nucleus</location>
    </subcellularLocation>
</comment>
<sequence>MWSSLGELRKEQSLPRRYELVAEYQEKLRQLYHAKLEQLTTLTNRLQALARTLGTEFFEHNVLEASGVPDESETASVNRDVTPERFKRLEKELVRGKAEVHKRLNQLSATFVQIDWLYTELGIPHPSADDDIQPSPAGPFSHSLLSASNASTSDDPFVSSTPTPASRSSSSTVLYHDDVPAAPEYEYQQILSRFVARMEEVDSENLPTNQSVPIGLDGVEPTLGLLAWAAALQSSLEDIKRRREAHIQAMYDQLECLWKRLGVAESDMDAFVENHRGSTEETVHEYEEELERMLELKQERMSTFVESAREEIVRLWDDLLIGEEERADFAPFADDEYTEELLTIHEDEIKRLKDERRAKAPLLSAIKKYFEICEEEKELALAATDQSRLTGRGPRDPGRLLREEKMRKRVSKEKPRLEQDLLVSIPAWEEEAGRPFLVNGESFLQMLMQSVTSSDQENKRKQPRAGSVPARSTTPVNNSNSYVPGTRTGVVTPAVRTSSQMSTRSVPNKRQRLGENSMSSGTPGLAATGARAPLGTHRGGNINSGGRASSPTKIPTKTPISRPATMSMVMPKPGTQHHALGHGRVPSSVIYGAGVAGVNTYSSGRSTSSSHPYARSTSAGYAGKVHHVSGPAVAKKATRARRESFKPRPSMDSQMDLGLSIGSTARWGEGFTDAFRDHYFYKVLAATSCSQLTFAMARGQGTFGLTSSRGRGRGSFRAGFRGGGSWRGGRGRGGARINKPGEPAPVREDDGTQLAERFERTAQNDEVDEKLGFARVEEGGRREGWLINMHPRQCINWVEDPYKRSRLAVRTTVECSNARISTNPTSISLARQVKVLHVYFASYAYNEQAGTETMIEEWLNKKYEGLICRITRDRKEDLKLPNHLMGHRRLYLQLCFRNISDLLTVRRDIVPLALANGAKRDAVDAYAEVIRATTDASMDVEFEDDMDGGFGNRTGKPALQRDQDPRECIIDVREYDVPYYLRVAMDNEIRVGLWYAVTFTEGQPALNQIVERVKRADPVVMAFDIETTKAPLKFPDQATDQVMMISYMVDGQGYLITNREIVSEDIEDFEYTPKDGYEGPFIIFNEPNEAETIKRFFSHIQDVKPTVMATFNGDFFDFPFLDARAQVNGIDMFLETGFAKDSEDEYKSRTCVHMDCFRWVKRDSYLPQGSQGLKAVTTAKLGYNPIELDPELMTPYAMEQPQVLAQYSVSDAVATYYLYMKYVHPFIFSLCNIIPLNPDEVLRKGSGTLCETLLMVEAYRGHIIMPNRHEEAHGNMYDGHLLASETYVGGHVEALEAGVFRSDIATDFKIVPSAVQQLINDLDAALKFCITEESKASLDQVTNYEEVKAEITAALELMRDHPKRVDKPLIYHLDVAAMYPNIMLSNRLQPDSMVDESVCAVCDFNRPGKTCDRRLEWAWRGEFFPAHRDEFNMIKHALNQETFPSKRPGGPQRRFADLSEAEQTALLHKRLGDYSRKVYKKTKDTKVETREAIVCQKENPFYVDTVRRFRDRRYEYKGLHKTWKKNLDTYNSEGRSIAEVDEAKKMIVLYDSLQLAHKCILNSFYGYVMRKGARWHSMEMAGITCLTGATIIQMARALVEQIGRPLELDTDGIWCMLPGVFPENFKFKLNNGKSIGFSYPCTMLNHLVYDKFTNHQYHDLDPETGEYIVHSENSIFFELDGPYKAMILPSSKEEDKLLKKRYAVFNDDGSLAELKGFEVKRRGELQLIKIFQSQIFEKFLLGTTTQECYSAVAEVADQWLDVLYSKAENLSDEELVELIAENRSMSRTLAEYGGQKSTSISTAKRLAEFLGDQMVKDKGLACKFIISAKPIGAPVTERAVPVAIFSAEESVKRTYLRRWLKDSGLVNFDLRSILDWDYYIERLGSVIQKLITIPAAMQKVSNPVPRVRHPDWLHRRVAGAVDKFKQNKVTDFFRAKGDGEEETQPVDIEDIGSASKRSNRKRIVVEERTFVREATPEAVEDLPIPDPAKDYSGWIRAMRPRWRKRHQSKYDGSSASAMPSMFKSATRSRSSHRWDIIQIRESKIPGRFILWLSIDSELVSVPLRISREFYLHLKKPTEELFRKEFYSYAKVTRNLPRDAQCTNLYKITAREDTYQDIQEHFIDITNDPNVDAVYELQVPLVLRALLRLGKTCALDDTTMSLHRAQQVGFDLNQLDRCTTSSSRNPYLNGGKSGKYLFLYHASAANGNLHLFALFLPNGVAKIFLVDPASRRQPVTRLSELYSTLLQKKKKKVPTSPAVDYPENIAFSHTYHSSDITALKAVSRELGMLEDKSFTLVISSSKDQFYFERLVPKLSKFPVLSMSQTKAAHSLDLFPWQSHVGQKIINRYLSLGPWIERMVALADYYDVPIGHVEGDQPLLLADIGFARRLVQQDMILWWSATDWPDLGGVENDRRQTEPLPKTDFQSSGVFSNVCLEVTVRNLAVNSVLQSVLVNELEGSGGATAFDSVSHTINEYSNGESQRDISLGESQLSAQTFAILKSMVKTWLLDKIQENSNSPATLAIEHFWRWISSSASQLYDPGIHRFVHGLMRKTFIQLLAEFKRLGSHVVHADFGSILLSTSKPPGTAHAYATYITSAVTNHELFQHIYLHTERFYDFLVFMDPANMGGIVCEDPLAVEPPEELCMEMRWNVQMFLPRAIQDDFTVVVQYFIVELFKIRQKLNAVARVPLRPLQNGEPDSTQRDTAKSQEMEATLEFISRRLTRKLLKTLEGIRQRYHNAMKGAGDVEEFAFPTLPGSYLHLDNPPLEFVKFTCAIFGLAKEYQVEIGLLKRNLLELIGVREFAAEAIFRNPCEPLKLSNVPCKHCDVLRDFDFCRDPDLLPNNVDVNPKWVCNNCGGEYDRTAIEFVLIDVARTLERSFAQQDLRCTKCQQIQSDNVSKYCKCSGAYAFTMNKADARRKLRTIVNVAREYNLPRLRNQKAQLANAYNELGKELSSSKMRVVGNYTLGKVIGEGAYGKVRIGTHRLTSTRVAIKQIPKAMSASLTREIHHHRQLHHPHITQMYEVIATESHIWIVTELCCGGELFDYLAEKGRLSEEETRVLFGQLCLAVAYLHDNNIVHRDLKLENVLLDERCRVKLGDFGFTREFERGNFMETFCGTTGYASPEMLMGKKYQGPEVDTWSLGVILYCLLTGTLPFDDDDEDMMRNKIIQGDFEDPTWLSIESRDLIKSILVKDVSKRITIPQILAHPWFTSKNFTYEPDSPITGLPPDVPTRPISPEDYPRRNSESTAPDSSEPSIQDPSSPFTNQPELGSSATTTPDESMHDPFESSENNVTREPSINRYPSNSTIHKNSISDLDSLPSRLAKPSDRHPATVPEEDREEVAKRIIPSPLMWSGSSSSKAPPSHPLRTPARTKRRSVSSILSDAGSPILEKTPTPLPIPPAQDLNFAALLTTQAPVIFSTVPERRLLNSLALLGFDTAQIVHSVLSNACDASGSLWWLLRKKEEKRLLEEPDSAGLVTSTGEVDSASIDIAIEEVSSKKSSEKKRGKVSRASQTDSGDAVPKHMPAPLFALVPPTPTVPGRPSTPPHPVSPTRSPLLSPSSSTIAGDSRSHPSTPSGSVKDKDTGSKGRKARSGSVSIMQRATTALEAAGLVRKKSSEAVKEDKERDRERSRDVDRRLGSGDEPRSSHGSGGSSKLTKSPPMKANKEFAPPSTPPPNEHSHGATQIGSPWVLAEARESISQPSHSAAPAVSAVNVRGEMLHSHSTPNFTETTPVAKVTAPPGRNRANLLTAFRLWFNEDRKGKRKDANNNGVSRDNNVATPRPVPTTGRRGSGSNGKYGNRAAHRTQRPSMSSRRSSSVNSRRSSITSVQMVMLDSPQIPARPSFGSHTPNSERGDHSSRPSSIKSISMRQGHRKSPSQSSAGSIHLRTASPMQKYHRRGGSGSSTRVVRQINPVPRPPHVRSNSATSSLHSPPSSRPTSFYEPSENEGGPRAGSPLKMRSRRSLDDGARRPGSSGGAGNTTFVAQKRQGPFASPAYGGGTLGRSSWKKSWGIEPPGWSSRTAQLPIEVLAISPPNEPISIRDVFSGKQMVAGDESDWVDEDDDTPAFAGGLGQMGTSVSTSSSFGSNSGLTQHMQMEPKPVTLSPAPRGHRNKRANRGLNSSSSSSGNGIRQKNGYSTAGRSSPLPSSDTGYDSSESRPGRRQLPTARSGPHPIQEEDEGEEE</sequence>
<evidence type="ECO:0000256" key="11">
    <source>
        <dbReference type="ARBA" id="ARBA00022741"/>
    </source>
</evidence>
<feature type="compositionally biased region" description="Low complexity" evidence="25">
    <location>
        <begin position="159"/>
        <end position="172"/>
    </location>
</feature>
<dbReference type="GO" id="GO:0006287">
    <property type="term" value="P:base-excision repair, gap-filling"/>
    <property type="evidence" value="ECO:0007669"/>
    <property type="project" value="TreeGrafter"/>
</dbReference>
<dbReference type="GO" id="GO:0003887">
    <property type="term" value="F:DNA-directed DNA polymerase activity"/>
    <property type="evidence" value="ECO:0007669"/>
    <property type="project" value="UniProtKB-KW"/>
</dbReference>
<evidence type="ECO:0000256" key="16">
    <source>
        <dbReference type="ARBA" id="ARBA00023004"/>
    </source>
</evidence>
<evidence type="ECO:0000256" key="14">
    <source>
        <dbReference type="ARBA" id="ARBA00022840"/>
    </source>
</evidence>
<keyword evidence="18" id="KW-0238">DNA-binding</keyword>
<dbReference type="PANTHER" id="PTHR10670:SF0">
    <property type="entry name" value="DNA POLYMERASE EPSILON CATALYTIC SUBUNIT A"/>
    <property type="match status" value="1"/>
</dbReference>
<dbReference type="Pfam" id="PF22912">
    <property type="entry name" value="zf-DPOE"/>
    <property type="match status" value="1"/>
</dbReference>
<comment type="function">
    <text evidence="22">DNA polymerase II participates in chromosomal DNA replication.</text>
</comment>
<evidence type="ECO:0000256" key="20">
    <source>
        <dbReference type="ARBA" id="ARBA00032919"/>
    </source>
</evidence>
<feature type="compositionally biased region" description="Low complexity" evidence="25">
    <location>
        <begin position="3550"/>
        <end position="3563"/>
    </location>
</feature>
<comment type="similarity">
    <text evidence="3">Belongs to the DNA polymerase type-B family.</text>
</comment>
<proteinExistence type="inferred from homology"/>
<evidence type="ECO:0000256" key="5">
    <source>
        <dbReference type="ARBA" id="ARBA00017389"/>
    </source>
</evidence>
<dbReference type="GO" id="GO:0003677">
    <property type="term" value="F:DNA binding"/>
    <property type="evidence" value="ECO:0007669"/>
    <property type="project" value="UniProtKB-KW"/>
</dbReference>
<evidence type="ECO:0000256" key="17">
    <source>
        <dbReference type="ARBA" id="ARBA00023014"/>
    </source>
</evidence>
<dbReference type="PROSITE" id="PS00107">
    <property type="entry name" value="PROTEIN_KINASE_ATP"/>
    <property type="match status" value="1"/>
</dbReference>
<feature type="compositionally biased region" description="Polar residues" evidence="25">
    <location>
        <begin position="470"/>
        <end position="483"/>
    </location>
</feature>
<evidence type="ECO:0000256" key="23">
    <source>
        <dbReference type="ARBA" id="ARBA00065544"/>
    </source>
</evidence>
<evidence type="ECO:0000256" key="4">
    <source>
        <dbReference type="ARBA" id="ARBA00012417"/>
    </source>
</evidence>
<comment type="catalytic activity">
    <reaction evidence="21">
        <text>DNA(n) + a 2'-deoxyribonucleoside 5'-triphosphate = DNA(n+1) + diphosphate</text>
        <dbReference type="Rhea" id="RHEA:22508"/>
        <dbReference type="Rhea" id="RHEA-COMP:17339"/>
        <dbReference type="Rhea" id="RHEA-COMP:17340"/>
        <dbReference type="ChEBI" id="CHEBI:33019"/>
        <dbReference type="ChEBI" id="CHEBI:61560"/>
        <dbReference type="ChEBI" id="CHEBI:173112"/>
        <dbReference type="EC" id="2.7.7.7"/>
    </reaction>
</comment>
<dbReference type="GO" id="GO:0006297">
    <property type="term" value="P:nucleotide-excision repair, DNA gap filling"/>
    <property type="evidence" value="ECO:0007669"/>
    <property type="project" value="TreeGrafter"/>
</dbReference>
<dbReference type="InterPro" id="IPR017441">
    <property type="entry name" value="Protein_kinase_ATP_BS"/>
</dbReference>
<evidence type="ECO:0000256" key="18">
    <source>
        <dbReference type="ARBA" id="ARBA00023125"/>
    </source>
</evidence>
<dbReference type="InterPro" id="IPR042087">
    <property type="entry name" value="DNA_pol_B_thumb"/>
</dbReference>
<feature type="compositionally biased region" description="Basic and acidic residues" evidence="25">
    <location>
        <begin position="3615"/>
        <end position="3646"/>
    </location>
</feature>
<evidence type="ECO:0000256" key="6">
    <source>
        <dbReference type="ARBA" id="ARBA00022485"/>
    </source>
</evidence>
<evidence type="ECO:0000256" key="3">
    <source>
        <dbReference type="ARBA" id="ARBA00005755"/>
    </source>
</evidence>
<evidence type="ECO:0000256" key="22">
    <source>
        <dbReference type="ARBA" id="ARBA00057054"/>
    </source>
</evidence>
<keyword evidence="14 24" id="KW-0067">ATP-binding</keyword>
<dbReference type="InterPro" id="IPR008271">
    <property type="entry name" value="Ser/Thr_kinase_AS"/>
</dbReference>
<reference evidence="27 28" key="1">
    <citation type="submission" date="2019-12" db="EMBL/GenBank/DDBJ databases">
        <authorList>
            <person name="Floudas D."/>
            <person name="Bentzer J."/>
            <person name="Ahren D."/>
            <person name="Johansson T."/>
            <person name="Persson P."/>
            <person name="Tunlid A."/>
        </authorList>
    </citation>
    <scope>NUCLEOTIDE SEQUENCE [LARGE SCALE GENOMIC DNA]</scope>
    <source>
        <strain evidence="27 28">CBS 102.39</strain>
    </source>
</reference>
<dbReference type="InterPro" id="IPR012337">
    <property type="entry name" value="RNaseH-like_sf"/>
</dbReference>
<dbReference type="EC" id="2.7.7.7" evidence="4"/>
<keyword evidence="15" id="KW-0239">DNA-directed DNA polymerase</keyword>
<keyword evidence="6" id="KW-0004">4Fe-4S</keyword>
<comment type="cofactor">
    <cofactor evidence="1">
        <name>[4Fe-4S] cluster</name>
        <dbReference type="ChEBI" id="CHEBI:49883"/>
    </cofactor>
</comment>
<dbReference type="CDD" id="cd14003">
    <property type="entry name" value="STKc_AMPK-like"/>
    <property type="match status" value="1"/>
</dbReference>
<comment type="subunit">
    <text evidence="23">Heterotetramer. Consists of 4 subunits: POL2, DPB2, DPB3 and DPB4.</text>
</comment>
<feature type="compositionally biased region" description="Low complexity" evidence="25">
    <location>
        <begin position="3923"/>
        <end position="3940"/>
    </location>
</feature>
<evidence type="ECO:0000256" key="19">
    <source>
        <dbReference type="ARBA" id="ARBA00023242"/>
    </source>
</evidence>
<dbReference type="GO" id="GO:0008310">
    <property type="term" value="F:single-stranded DNA 3'-5' DNA exonuclease activity"/>
    <property type="evidence" value="ECO:0007669"/>
    <property type="project" value="TreeGrafter"/>
</dbReference>
<organism evidence="27 28">
    <name type="scientific">Agrocybe pediades</name>
    <dbReference type="NCBI Taxonomy" id="84607"/>
    <lineage>
        <taxon>Eukaryota</taxon>
        <taxon>Fungi</taxon>
        <taxon>Dikarya</taxon>
        <taxon>Basidiomycota</taxon>
        <taxon>Agaricomycotina</taxon>
        <taxon>Agaricomycetes</taxon>
        <taxon>Agaricomycetidae</taxon>
        <taxon>Agaricales</taxon>
        <taxon>Agaricineae</taxon>
        <taxon>Strophariaceae</taxon>
        <taxon>Agrocybe</taxon>
    </lineage>
</organism>
<evidence type="ECO:0000256" key="2">
    <source>
        <dbReference type="ARBA" id="ARBA00004123"/>
    </source>
</evidence>
<evidence type="ECO:0000256" key="25">
    <source>
        <dbReference type="SAM" id="MobiDB-lite"/>
    </source>
</evidence>
<dbReference type="CDD" id="cd05535">
    <property type="entry name" value="POLBc_epsilon"/>
    <property type="match status" value="1"/>
</dbReference>
<keyword evidence="7" id="KW-0808">Transferase</keyword>
<dbReference type="GO" id="GO:0008270">
    <property type="term" value="F:zinc ion binding"/>
    <property type="evidence" value="ECO:0007669"/>
    <property type="project" value="UniProtKB-KW"/>
</dbReference>
<evidence type="ECO:0000256" key="15">
    <source>
        <dbReference type="ARBA" id="ARBA00022932"/>
    </source>
</evidence>
<dbReference type="Proteomes" id="UP000521872">
    <property type="component" value="Unassembled WGS sequence"/>
</dbReference>
<dbReference type="Gene3D" id="1.10.510.10">
    <property type="entry name" value="Transferase(Phosphotransferase) domain 1"/>
    <property type="match status" value="1"/>
</dbReference>
<dbReference type="InterPro" id="IPR011009">
    <property type="entry name" value="Kinase-like_dom_sf"/>
</dbReference>
<feature type="region of interest" description="Disordered" evidence="25">
    <location>
        <begin position="3758"/>
        <end position="4011"/>
    </location>
</feature>
<dbReference type="GO" id="GO:0051539">
    <property type="term" value="F:4 iron, 4 sulfur cluster binding"/>
    <property type="evidence" value="ECO:0007669"/>
    <property type="project" value="UniProtKB-KW"/>
</dbReference>
<accession>A0A8H4QH60</accession>
<keyword evidence="16" id="KW-0408">Iron</keyword>
<feature type="region of interest" description="Disordered" evidence="25">
    <location>
        <begin position="3496"/>
        <end position="3710"/>
    </location>
</feature>
<feature type="region of interest" description="Disordered" evidence="25">
    <location>
        <begin position="630"/>
        <end position="653"/>
    </location>
</feature>
<feature type="compositionally biased region" description="Polar residues" evidence="25">
    <location>
        <begin position="3594"/>
        <end position="3603"/>
    </location>
</feature>
<feature type="region of interest" description="Disordered" evidence="25">
    <location>
        <begin position="3219"/>
        <end position="3388"/>
    </location>
</feature>
<keyword evidence="19" id="KW-0539">Nucleus</keyword>
<feature type="region of interest" description="Disordered" evidence="25">
    <location>
        <begin position="714"/>
        <end position="749"/>
    </location>
</feature>
<evidence type="ECO:0000256" key="7">
    <source>
        <dbReference type="ARBA" id="ARBA00022679"/>
    </source>
</evidence>
<gene>
    <name evidence="27" type="ORF">D9613_010617</name>
</gene>
<keyword evidence="8" id="KW-0548">Nucleotidyltransferase</keyword>
<feature type="compositionally biased region" description="Polar residues" evidence="25">
    <location>
        <begin position="3722"/>
        <end position="3732"/>
    </location>
</feature>
<dbReference type="InterPro" id="IPR006133">
    <property type="entry name" value="DNA-dir_DNA_pol_B_exonuc"/>
</dbReference>
<feature type="region of interest" description="Disordered" evidence="25">
    <location>
        <begin position="4052"/>
        <end position="4184"/>
    </location>
</feature>
<dbReference type="Pfam" id="PF23250">
    <property type="entry name" value="zf_DPOE_2"/>
    <property type="match status" value="1"/>
</dbReference>
<dbReference type="SUPFAM" id="SSF53098">
    <property type="entry name" value="Ribonuclease H-like"/>
    <property type="match status" value="1"/>
</dbReference>
<dbReference type="InterPro" id="IPR006172">
    <property type="entry name" value="DNA-dir_DNA_pol_B"/>
</dbReference>
<keyword evidence="10" id="KW-0479">Metal-binding</keyword>
<evidence type="ECO:0000313" key="28">
    <source>
        <dbReference type="Proteomes" id="UP000521872"/>
    </source>
</evidence>
<dbReference type="Pfam" id="PF03999">
    <property type="entry name" value="MAP65_ASE1"/>
    <property type="match status" value="1"/>
</dbReference>
<feature type="region of interest" description="Disordered" evidence="25">
    <location>
        <begin position="3722"/>
        <end position="3742"/>
    </location>
</feature>
<evidence type="ECO:0000256" key="24">
    <source>
        <dbReference type="PROSITE-ProRule" id="PRU10141"/>
    </source>
</evidence>
<evidence type="ECO:0000256" key="13">
    <source>
        <dbReference type="ARBA" id="ARBA00022833"/>
    </source>
</evidence>
<evidence type="ECO:0000256" key="8">
    <source>
        <dbReference type="ARBA" id="ARBA00022695"/>
    </source>
</evidence>
<name>A0A8H4QH60_9AGAR</name>
<dbReference type="Gene3D" id="3.30.420.10">
    <property type="entry name" value="Ribonuclease H-like superfamily/Ribonuclease H"/>
    <property type="match status" value="1"/>
</dbReference>
<dbReference type="InterPro" id="IPR054475">
    <property type="entry name" value="Znf-DPOE"/>
</dbReference>
<dbReference type="FunFam" id="1.10.132.60:FF:000002">
    <property type="entry name" value="DNA polymerase epsilon catalytic subunit"/>
    <property type="match status" value="1"/>
</dbReference>
<dbReference type="GO" id="GO:0006272">
    <property type="term" value="P:leading strand elongation"/>
    <property type="evidence" value="ECO:0007669"/>
    <property type="project" value="TreeGrafter"/>
</dbReference>
<evidence type="ECO:0000313" key="27">
    <source>
        <dbReference type="EMBL" id="KAF4610312.1"/>
    </source>
</evidence>
<feature type="binding site" evidence="24">
    <location>
        <position position="2992"/>
    </location>
    <ligand>
        <name>ATP</name>
        <dbReference type="ChEBI" id="CHEBI:30616"/>
    </ligand>
</feature>
<feature type="compositionally biased region" description="Polar residues" evidence="25">
    <location>
        <begin position="3287"/>
        <end position="3314"/>
    </location>
</feature>
<evidence type="ECO:0000256" key="21">
    <source>
        <dbReference type="ARBA" id="ARBA00049244"/>
    </source>
</evidence>
<dbReference type="PROSITE" id="PS50011">
    <property type="entry name" value="PROTEIN_KINASE_DOM"/>
    <property type="match status" value="1"/>
</dbReference>
<dbReference type="InterPro" id="IPR023211">
    <property type="entry name" value="DNA_pol_palm_dom_sf"/>
</dbReference>
<keyword evidence="9" id="KW-0235">DNA replication</keyword>
<feature type="compositionally biased region" description="Low complexity" evidence="25">
    <location>
        <begin position="3808"/>
        <end position="3828"/>
    </location>
</feature>
<feature type="compositionally biased region" description="Pro residues" evidence="25">
    <location>
        <begin position="3533"/>
        <end position="3549"/>
    </location>
</feature>
<dbReference type="Gene3D" id="1.20.58.1520">
    <property type="match status" value="1"/>
</dbReference>
<dbReference type="Pfam" id="PF00069">
    <property type="entry name" value="Pkinase"/>
    <property type="match status" value="1"/>
</dbReference>
<feature type="compositionally biased region" description="Low complexity" evidence="25">
    <location>
        <begin position="4076"/>
        <end position="4092"/>
    </location>
</feature>
<dbReference type="GO" id="GO:0004672">
    <property type="term" value="F:protein kinase activity"/>
    <property type="evidence" value="ECO:0007669"/>
    <property type="project" value="InterPro"/>
</dbReference>
<feature type="compositionally biased region" description="Polar residues" evidence="25">
    <location>
        <begin position="544"/>
        <end position="559"/>
    </location>
</feature>
<dbReference type="GO" id="GO:0045004">
    <property type="term" value="P:DNA replication proofreading"/>
    <property type="evidence" value="ECO:0007669"/>
    <property type="project" value="TreeGrafter"/>
</dbReference>
<dbReference type="FunFam" id="1.10.510.10:FF:000571">
    <property type="entry name" value="Maternal embryonic leucine zipper kinase"/>
    <property type="match status" value="1"/>
</dbReference>
<keyword evidence="12" id="KW-0863">Zinc-finger</keyword>
<dbReference type="FunFam" id="3.30.420.10:FF:000010">
    <property type="entry name" value="DNA polymerase epsilon catalytic subunit"/>
    <property type="match status" value="1"/>
</dbReference>
<dbReference type="PANTHER" id="PTHR10670">
    <property type="entry name" value="DNA POLYMERASE EPSILON CATALYTIC SUBUNIT A"/>
    <property type="match status" value="1"/>
</dbReference>
<feature type="region of interest" description="Disordered" evidence="25">
    <location>
        <begin position="127"/>
        <end position="146"/>
    </location>
</feature>
<feature type="compositionally biased region" description="Polar residues" evidence="25">
    <location>
        <begin position="4128"/>
        <end position="4155"/>
    </location>
</feature>
<keyword evidence="11 24" id="KW-0547">Nucleotide-binding</keyword>
<dbReference type="SMART" id="SM00486">
    <property type="entry name" value="POLBc"/>
    <property type="match status" value="1"/>
</dbReference>
<dbReference type="Pfam" id="PF22634">
    <property type="entry name" value="POL2_thumb"/>
    <property type="match status" value="1"/>
</dbReference>
<keyword evidence="17" id="KW-0411">Iron-sulfur</keyword>
<dbReference type="SMART" id="SM00220">
    <property type="entry name" value="S_TKc"/>
    <property type="match status" value="1"/>
</dbReference>
<feature type="compositionally biased region" description="Basic and acidic residues" evidence="25">
    <location>
        <begin position="3758"/>
        <end position="3767"/>
    </location>
</feature>
<feature type="compositionally biased region" description="Acidic residues" evidence="25">
    <location>
        <begin position="4054"/>
        <end position="4065"/>
    </location>
</feature>
<dbReference type="GO" id="GO:0000278">
    <property type="term" value="P:mitotic cell cycle"/>
    <property type="evidence" value="ECO:0007669"/>
    <property type="project" value="TreeGrafter"/>
</dbReference>
<dbReference type="PROSITE" id="PS00108">
    <property type="entry name" value="PROTEIN_KINASE_ST"/>
    <property type="match status" value="1"/>
</dbReference>
<feature type="compositionally biased region" description="Polar residues" evidence="25">
    <location>
        <begin position="3245"/>
        <end position="3278"/>
    </location>
</feature>
<evidence type="ECO:0000256" key="12">
    <source>
        <dbReference type="ARBA" id="ARBA00022771"/>
    </source>
</evidence>
<dbReference type="Pfam" id="PF08490">
    <property type="entry name" value="DUF1744"/>
    <property type="match status" value="1"/>
</dbReference>
<evidence type="ECO:0000256" key="10">
    <source>
        <dbReference type="ARBA" id="ARBA00022723"/>
    </source>
</evidence>
<dbReference type="GO" id="GO:0005524">
    <property type="term" value="F:ATP binding"/>
    <property type="evidence" value="ECO:0007669"/>
    <property type="project" value="UniProtKB-UniRule"/>
</dbReference>
<feature type="region of interest" description="Disordered" evidence="25">
    <location>
        <begin position="151"/>
        <end position="173"/>
    </location>
</feature>
<keyword evidence="28" id="KW-1185">Reference proteome</keyword>
<dbReference type="CDD" id="cd05779">
    <property type="entry name" value="DNA_polB_epsilon_exo"/>
    <property type="match status" value="1"/>
</dbReference>
<dbReference type="Gene3D" id="1.10.132.60">
    <property type="entry name" value="DNA polymerase family B, C-terminal domain"/>
    <property type="match status" value="1"/>
</dbReference>
<feature type="compositionally biased region" description="Polar residues" evidence="25">
    <location>
        <begin position="3768"/>
        <end position="3779"/>
    </location>
</feature>
<protein>
    <recommendedName>
        <fullName evidence="5">DNA polymerase epsilon catalytic subunit A</fullName>
        <ecNumber evidence="4">2.7.7.7</ecNumber>
    </recommendedName>
    <alternativeName>
        <fullName evidence="20">DNA polymerase II subunit A</fullName>
    </alternativeName>
</protein>
<evidence type="ECO:0000256" key="9">
    <source>
        <dbReference type="ARBA" id="ARBA00022705"/>
    </source>
</evidence>
<dbReference type="SMART" id="SM01159">
    <property type="entry name" value="DUF1744"/>
    <property type="match status" value="1"/>
</dbReference>
<dbReference type="InterPro" id="IPR036397">
    <property type="entry name" value="RNaseH_sf"/>
</dbReference>
<evidence type="ECO:0000259" key="26">
    <source>
        <dbReference type="PROSITE" id="PS50011"/>
    </source>
</evidence>
<keyword evidence="13" id="KW-0862">Zinc</keyword>
<feature type="compositionally biased region" description="Polar residues" evidence="25">
    <location>
        <begin position="495"/>
        <end position="522"/>
    </location>
</feature>
<evidence type="ECO:0000256" key="1">
    <source>
        <dbReference type="ARBA" id="ARBA00001966"/>
    </source>
</evidence>
<dbReference type="Pfam" id="PF03104">
    <property type="entry name" value="DNA_pol_B_exo1"/>
    <property type="match status" value="1"/>
</dbReference>
<dbReference type="InterPro" id="IPR013697">
    <property type="entry name" value="DNA_pol_e_suA_C"/>
</dbReference>
<dbReference type="SUPFAM" id="SSF56672">
    <property type="entry name" value="DNA/RNA polymerases"/>
    <property type="match status" value="1"/>
</dbReference>
<dbReference type="GO" id="GO:0008622">
    <property type="term" value="C:epsilon DNA polymerase complex"/>
    <property type="evidence" value="ECO:0007669"/>
    <property type="project" value="InterPro"/>
</dbReference>
<comment type="caution">
    <text evidence="27">The sequence shown here is derived from an EMBL/GenBank/DDBJ whole genome shotgun (WGS) entry which is preliminary data.</text>
</comment>
<feature type="compositionally biased region" description="Gly residues" evidence="25">
    <location>
        <begin position="720"/>
        <end position="734"/>
    </location>
</feature>
<dbReference type="SUPFAM" id="SSF56112">
    <property type="entry name" value="Protein kinase-like (PK-like)"/>
    <property type="match status" value="1"/>
</dbReference>
<feature type="domain" description="Protein kinase" evidence="26">
    <location>
        <begin position="2963"/>
        <end position="3209"/>
    </location>
</feature>
<dbReference type="InterPro" id="IPR043502">
    <property type="entry name" value="DNA/RNA_pol_sf"/>
</dbReference>
<feature type="region of interest" description="Disordered" evidence="25">
    <location>
        <begin position="452"/>
        <end position="564"/>
    </location>
</feature>